<sequence>MTTSHCRQLIMAHCRQPTTDNHQSSNWTRLGEDDRQMRGESKSTEPSEQVRLSGSPELANGPEMGSLVNAINGEAKS</sequence>
<feature type="compositionally biased region" description="Polar residues" evidence="1">
    <location>
        <begin position="16"/>
        <end position="28"/>
    </location>
</feature>
<feature type="compositionally biased region" description="Basic and acidic residues" evidence="1">
    <location>
        <begin position="30"/>
        <end position="45"/>
    </location>
</feature>
<evidence type="ECO:0000313" key="2">
    <source>
        <dbReference type="EMBL" id="GMH21529.1"/>
    </source>
</evidence>
<evidence type="ECO:0000313" key="3">
    <source>
        <dbReference type="Proteomes" id="UP001279734"/>
    </source>
</evidence>
<accession>A0AAD3T2X8</accession>
<feature type="region of interest" description="Disordered" evidence="1">
    <location>
        <begin position="16"/>
        <end position="77"/>
    </location>
</feature>
<dbReference type="AlphaFoldDB" id="A0AAD3T2X8"/>
<evidence type="ECO:0000256" key="1">
    <source>
        <dbReference type="SAM" id="MobiDB-lite"/>
    </source>
</evidence>
<protein>
    <submittedName>
        <fullName evidence="2">Uncharacterized protein</fullName>
    </submittedName>
</protein>
<comment type="caution">
    <text evidence="2">The sequence shown here is derived from an EMBL/GenBank/DDBJ whole genome shotgun (WGS) entry which is preliminary data.</text>
</comment>
<dbReference type="EMBL" id="BSYO01000023">
    <property type="protein sequence ID" value="GMH21529.1"/>
    <property type="molecule type" value="Genomic_DNA"/>
</dbReference>
<keyword evidence="3" id="KW-1185">Reference proteome</keyword>
<name>A0AAD3T2X8_NEPGR</name>
<proteinExistence type="predicted"/>
<gene>
    <name evidence="2" type="ORF">Nepgr_023371</name>
</gene>
<reference evidence="2" key="1">
    <citation type="submission" date="2023-05" db="EMBL/GenBank/DDBJ databases">
        <title>Nepenthes gracilis genome sequencing.</title>
        <authorList>
            <person name="Fukushima K."/>
        </authorList>
    </citation>
    <scope>NUCLEOTIDE SEQUENCE</scope>
    <source>
        <strain evidence="2">SING2019-196</strain>
    </source>
</reference>
<organism evidence="2 3">
    <name type="scientific">Nepenthes gracilis</name>
    <name type="common">Slender pitcher plant</name>
    <dbReference type="NCBI Taxonomy" id="150966"/>
    <lineage>
        <taxon>Eukaryota</taxon>
        <taxon>Viridiplantae</taxon>
        <taxon>Streptophyta</taxon>
        <taxon>Embryophyta</taxon>
        <taxon>Tracheophyta</taxon>
        <taxon>Spermatophyta</taxon>
        <taxon>Magnoliopsida</taxon>
        <taxon>eudicotyledons</taxon>
        <taxon>Gunneridae</taxon>
        <taxon>Pentapetalae</taxon>
        <taxon>Caryophyllales</taxon>
        <taxon>Nepenthaceae</taxon>
        <taxon>Nepenthes</taxon>
    </lineage>
</organism>
<dbReference type="Proteomes" id="UP001279734">
    <property type="component" value="Unassembled WGS sequence"/>
</dbReference>